<gene>
    <name evidence="1" type="ORF">SPELUC_LOCUS13883</name>
</gene>
<keyword evidence="2" id="KW-1185">Reference proteome</keyword>
<evidence type="ECO:0000313" key="2">
    <source>
        <dbReference type="Proteomes" id="UP000789366"/>
    </source>
</evidence>
<accession>A0ACA9Q8F5</accession>
<organism evidence="1 2">
    <name type="scientific">Cetraspora pellucida</name>
    <dbReference type="NCBI Taxonomy" id="1433469"/>
    <lineage>
        <taxon>Eukaryota</taxon>
        <taxon>Fungi</taxon>
        <taxon>Fungi incertae sedis</taxon>
        <taxon>Mucoromycota</taxon>
        <taxon>Glomeromycotina</taxon>
        <taxon>Glomeromycetes</taxon>
        <taxon>Diversisporales</taxon>
        <taxon>Gigasporaceae</taxon>
        <taxon>Cetraspora</taxon>
    </lineage>
</organism>
<proteinExistence type="predicted"/>
<evidence type="ECO:0000313" key="1">
    <source>
        <dbReference type="EMBL" id="CAG8742082.1"/>
    </source>
</evidence>
<reference evidence="1" key="1">
    <citation type="submission" date="2021-06" db="EMBL/GenBank/DDBJ databases">
        <authorList>
            <person name="Kallberg Y."/>
            <person name="Tangrot J."/>
            <person name="Rosling A."/>
        </authorList>
    </citation>
    <scope>NUCLEOTIDE SEQUENCE</scope>
    <source>
        <strain evidence="1">28 12/20/2015</strain>
    </source>
</reference>
<comment type="caution">
    <text evidence="1">The sequence shown here is derived from an EMBL/GenBank/DDBJ whole genome shotgun (WGS) entry which is preliminary data.</text>
</comment>
<dbReference type="EMBL" id="CAJVPW010038377">
    <property type="protein sequence ID" value="CAG8742082.1"/>
    <property type="molecule type" value="Genomic_DNA"/>
</dbReference>
<feature type="non-terminal residue" evidence="1">
    <location>
        <position position="87"/>
    </location>
</feature>
<protein>
    <submittedName>
        <fullName evidence="1">2676_t:CDS:1</fullName>
    </submittedName>
</protein>
<name>A0ACA9Q8F5_9GLOM</name>
<sequence>SLKMTKKRKSTGICTLRRKNNGLTISHMGNIKPTFELKKILKKSDNQIESFFAILTLQHSNKTTNYYTTFNLKQVKYNKLNNILQAK</sequence>
<dbReference type="Proteomes" id="UP000789366">
    <property type="component" value="Unassembled WGS sequence"/>
</dbReference>
<feature type="non-terminal residue" evidence="1">
    <location>
        <position position="1"/>
    </location>
</feature>